<feature type="domain" description="BED-type" evidence="8">
    <location>
        <begin position="7"/>
        <end position="66"/>
    </location>
</feature>
<keyword evidence="4" id="KW-0862">Zinc</keyword>
<dbReference type="PANTHER" id="PTHR23215:SF0">
    <property type="entry name" value="BUB3-INTERACTING AND GLEBS MOTIF-CONTAINING PROTEIN ZNF207"/>
    <property type="match status" value="1"/>
</dbReference>
<dbReference type="GO" id="GO:0008270">
    <property type="term" value="F:zinc ion binding"/>
    <property type="evidence" value="ECO:0007669"/>
    <property type="project" value="UniProtKB-KW"/>
</dbReference>
<dbReference type="OrthoDB" id="1306014at2759"/>
<feature type="compositionally biased region" description="Polar residues" evidence="7">
    <location>
        <begin position="189"/>
        <end position="199"/>
    </location>
</feature>
<dbReference type="STRING" id="133412.A0A1R1XPU1"/>
<organism evidence="9 10">
    <name type="scientific">Smittium culicis</name>
    <dbReference type="NCBI Taxonomy" id="133412"/>
    <lineage>
        <taxon>Eukaryota</taxon>
        <taxon>Fungi</taxon>
        <taxon>Fungi incertae sedis</taxon>
        <taxon>Zoopagomycota</taxon>
        <taxon>Kickxellomycotina</taxon>
        <taxon>Harpellomycetes</taxon>
        <taxon>Harpellales</taxon>
        <taxon>Legeriomycetaceae</taxon>
        <taxon>Smittium</taxon>
    </lineage>
</organism>
<dbReference type="PROSITE" id="PS50808">
    <property type="entry name" value="ZF_BED"/>
    <property type="match status" value="1"/>
</dbReference>
<dbReference type="InterPro" id="IPR003656">
    <property type="entry name" value="Znf_BED"/>
</dbReference>
<keyword evidence="2" id="KW-0479">Metal-binding</keyword>
<feature type="compositionally biased region" description="Pro residues" evidence="7">
    <location>
        <begin position="174"/>
        <end position="187"/>
    </location>
</feature>
<feature type="compositionally biased region" description="Polar residues" evidence="7">
    <location>
        <begin position="348"/>
        <end position="372"/>
    </location>
</feature>
<keyword evidence="3 6" id="KW-0863">Zinc-finger</keyword>
<feature type="compositionally biased region" description="Pro residues" evidence="7">
    <location>
        <begin position="273"/>
        <end position="319"/>
    </location>
</feature>
<keyword evidence="5" id="KW-0539">Nucleus</keyword>
<dbReference type="GO" id="GO:0003677">
    <property type="term" value="F:DNA binding"/>
    <property type="evidence" value="ECO:0007669"/>
    <property type="project" value="InterPro"/>
</dbReference>
<dbReference type="AlphaFoldDB" id="A0A1R1XPU1"/>
<feature type="compositionally biased region" description="Pro residues" evidence="7">
    <location>
        <begin position="148"/>
        <end position="165"/>
    </location>
</feature>
<evidence type="ECO:0000256" key="4">
    <source>
        <dbReference type="ARBA" id="ARBA00022833"/>
    </source>
</evidence>
<proteinExistence type="predicted"/>
<evidence type="ECO:0000256" key="6">
    <source>
        <dbReference type="PROSITE-ProRule" id="PRU00027"/>
    </source>
</evidence>
<comment type="caution">
    <text evidence="9">The sequence shown here is derived from an EMBL/GenBank/DDBJ whole genome shotgun (WGS) entry which is preliminary data.</text>
</comment>
<dbReference type="EMBL" id="LSSN01002279">
    <property type="protein sequence ID" value="OMJ16638.1"/>
    <property type="molecule type" value="Genomic_DNA"/>
</dbReference>
<evidence type="ECO:0000256" key="7">
    <source>
        <dbReference type="SAM" id="MobiDB-lite"/>
    </source>
</evidence>
<evidence type="ECO:0000256" key="2">
    <source>
        <dbReference type="ARBA" id="ARBA00022723"/>
    </source>
</evidence>
<feature type="compositionally biased region" description="Pro residues" evidence="7">
    <location>
        <begin position="329"/>
        <end position="338"/>
    </location>
</feature>
<evidence type="ECO:0000313" key="10">
    <source>
        <dbReference type="Proteomes" id="UP000187283"/>
    </source>
</evidence>
<dbReference type="GO" id="GO:0005634">
    <property type="term" value="C:nucleus"/>
    <property type="evidence" value="ECO:0007669"/>
    <property type="project" value="UniProtKB-SubCell"/>
</dbReference>
<dbReference type="Gene3D" id="3.30.160.60">
    <property type="entry name" value="Classic Zinc Finger"/>
    <property type="match status" value="1"/>
</dbReference>
<dbReference type="PROSITE" id="PS00028">
    <property type="entry name" value="ZINC_FINGER_C2H2_1"/>
    <property type="match status" value="1"/>
</dbReference>
<evidence type="ECO:0000256" key="1">
    <source>
        <dbReference type="ARBA" id="ARBA00004123"/>
    </source>
</evidence>
<dbReference type="InterPro" id="IPR013087">
    <property type="entry name" value="Znf_C2H2_type"/>
</dbReference>
<evidence type="ECO:0000259" key="8">
    <source>
        <dbReference type="PROSITE" id="PS50808"/>
    </source>
</evidence>
<feature type="compositionally biased region" description="Low complexity" evidence="7">
    <location>
        <begin position="390"/>
        <end position="401"/>
    </location>
</feature>
<feature type="compositionally biased region" description="Polar residues" evidence="7">
    <location>
        <begin position="402"/>
        <end position="415"/>
    </location>
</feature>
<name>A0A1R1XPU1_9FUNG</name>
<feature type="compositionally biased region" description="Low complexity" evidence="7">
    <location>
        <begin position="112"/>
        <end position="122"/>
    </location>
</feature>
<feature type="compositionally biased region" description="Low complexity" evidence="7">
    <location>
        <begin position="416"/>
        <end position="429"/>
    </location>
</feature>
<feature type="region of interest" description="Disordered" evidence="7">
    <location>
        <begin position="98"/>
        <end position="122"/>
    </location>
</feature>
<dbReference type="PANTHER" id="PTHR23215">
    <property type="entry name" value="ZINC FINGER PROTEIN 207"/>
    <property type="match status" value="1"/>
</dbReference>
<protein>
    <submittedName>
        <fullName evidence="9">BUB3-interacting and GLEBS motif-containing protein</fullName>
    </submittedName>
</protein>
<comment type="subcellular location">
    <subcellularLocation>
        <location evidence="1">Nucleus</location>
    </subcellularLocation>
</comment>
<feature type="region of interest" description="Disordered" evidence="7">
    <location>
        <begin position="142"/>
        <end position="438"/>
    </location>
</feature>
<feature type="compositionally biased region" description="Polar residues" evidence="7">
    <location>
        <begin position="380"/>
        <end position="389"/>
    </location>
</feature>
<feature type="compositionally biased region" description="Pro residues" evidence="7">
    <location>
        <begin position="219"/>
        <end position="228"/>
    </location>
</feature>
<evidence type="ECO:0000256" key="5">
    <source>
        <dbReference type="ARBA" id="ARBA00023242"/>
    </source>
</evidence>
<evidence type="ECO:0000256" key="3">
    <source>
        <dbReference type="ARBA" id="ARBA00022771"/>
    </source>
</evidence>
<accession>A0A1R1XPU1</accession>
<dbReference type="SMART" id="SM00355">
    <property type="entry name" value="ZnF_C2H2"/>
    <property type="match status" value="2"/>
</dbReference>
<feature type="compositionally biased region" description="Polar residues" evidence="7">
    <location>
        <begin position="259"/>
        <end position="271"/>
    </location>
</feature>
<evidence type="ECO:0000313" key="9">
    <source>
        <dbReference type="EMBL" id="OMJ16638.1"/>
    </source>
</evidence>
<sequence>MAKKRTKRELKPWCWYCDRDFDDLKILIQHQRAKHFKCLHCSKRLNTASGMVIHVAQVHKETVTKVPNSIEGRDSTELEIFGTTGIPEEMVEKRREKLFPNSDNKSSKKQKTSSSSATPSISEEQLKMQLELHRQNIKNIQESSTMPTQPPLPLPHNVPPLYPHHPIPHTAPVSHPPPLGQRPPLPLPHTQNISQNGLNHFNGFPAPPPPFSGTHQAPPFYPNGPARPPSISSPYTQQHHFPPPPTHLPHHVQRPPQLNPFNNQIPPNSISHAPPPVPHISSNPIPPLHSHPSSMRPPPIPLPPPQHPNLPHPILPPHIPTTQSHSPHILPPPPPNQIPPHHKILNPNVLSNQPLTHTPPSNSSMQNNTKPQSPAIPQGIQVSTPAPTVSQSLSSDISSLSKQAPSSIENSALPATTTLSNGSNSTNANHVLNAKPANSLNPTKKIKLEELRAQLPRYRVF</sequence>
<dbReference type="CDD" id="cd20908">
    <property type="entry name" value="SUF4-like"/>
    <property type="match status" value="1"/>
</dbReference>
<gene>
    <name evidence="9" type="ORF">AYI70_g6474</name>
</gene>
<dbReference type="Proteomes" id="UP000187283">
    <property type="component" value="Unassembled WGS sequence"/>
</dbReference>
<reference evidence="9 10" key="1">
    <citation type="submission" date="2017-01" db="EMBL/GenBank/DDBJ databases">
        <authorList>
            <person name="Mah S.A."/>
            <person name="Swanson W.J."/>
            <person name="Moy G.W."/>
            <person name="Vacquier V.D."/>
        </authorList>
    </citation>
    <scope>NUCLEOTIDE SEQUENCE [LARGE SCALE GENOMIC DNA]</scope>
    <source>
        <strain evidence="9 10">GSMNP</strain>
    </source>
</reference>
<keyword evidence="10" id="KW-1185">Reference proteome</keyword>